<comment type="similarity">
    <text evidence="2 9">Belongs to the glucose-1-phosphate thymidylyltransferase family.</text>
</comment>
<protein>
    <recommendedName>
        <fullName evidence="3 9">Glucose-1-phosphate thymidylyltransferase</fullName>
        <ecNumber evidence="3 9">2.7.7.24</ecNumber>
    </recommendedName>
</protein>
<evidence type="ECO:0000256" key="5">
    <source>
        <dbReference type="ARBA" id="ARBA00022695"/>
    </source>
</evidence>
<name>A0A0H2MDK9_9PROT</name>
<keyword evidence="7 9" id="KW-0460">Magnesium</keyword>
<dbReference type="FunFam" id="3.90.550.10:FF:000023">
    <property type="entry name" value="Glucose-1-phosphate thymidylyltransferase"/>
    <property type="match status" value="1"/>
</dbReference>
<dbReference type="InterPro" id="IPR005907">
    <property type="entry name" value="G1P_thy_trans_s"/>
</dbReference>
<dbReference type="Pfam" id="PF00483">
    <property type="entry name" value="NTP_transferase"/>
    <property type="match status" value="1"/>
</dbReference>
<evidence type="ECO:0000256" key="3">
    <source>
        <dbReference type="ARBA" id="ARBA00012461"/>
    </source>
</evidence>
<evidence type="ECO:0000313" key="11">
    <source>
        <dbReference type="EMBL" id="KLN60311.1"/>
    </source>
</evidence>
<dbReference type="GO" id="GO:0008879">
    <property type="term" value="F:glucose-1-phosphate thymidylyltransferase activity"/>
    <property type="evidence" value="ECO:0007669"/>
    <property type="project" value="UniProtKB-EC"/>
</dbReference>
<organism evidence="11 12">
    <name type="scientific">Kiloniella spongiae</name>
    <dbReference type="NCBI Taxonomy" id="1489064"/>
    <lineage>
        <taxon>Bacteria</taxon>
        <taxon>Pseudomonadati</taxon>
        <taxon>Pseudomonadota</taxon>
        <taxon>Alphaproteobacteria</taxon>
        <taxon>Rhodospirillales</taxon>
        <taxon>Kiloniellaceae</taxon>
        <taxon>Kiloniella</taxon>
    </lineage>
</organism>
<dbReference type="InterPro" id="IPR029044">
    <property type="entry name" value="Nucleotide-diphossugar_trans"/>
</dbReference>
<keyword evidence="6 9" id="KW-0479">Metal-binding</keyword>
<sequence>MKGIILAGGTGSRLYPITRVVSKQLLPVYDKPMIYFPLTNLMLSGIRDIQIITTKEHQQAFQTLLGNGHQWGINISWCVQDDPNGIAEAFILSEDFIGDDHCTLALGDNILFGNGLVGLLQSVMKPKSGATVFAYRVKDPENYGVVSFDEKGIGIDIEEKPQHPKSNYALIGLYCYDNSVVKIARDIKPTLNNEKHITDINNHYLKQGNLHVQRLGRGYAWLDAGTVESLHNAAAFVRSVESRQGIKIACPEEISWRMGYITSKDLNALAKNLMSSGYGQYLQEILLENNKKYDIVN</sequence>
<dbReference type="EMBL" id="LAQL01000008">
    <property type="protein sequence ID" value="KLN60311.1"/>
    <property type="molecule type" value="Genomic_DNA"/>
</dbReference>
<comment type="cofactor">
    <cofactor evidence="1">
        <name>Mg(2+)</name>
        <dbReference type="ChEBI" id="CHEBI:18420"/>
    </cofactor>
</comment>
<evidence type="ECO:0000313" key="12">
    <source>
        <dbReference type="Proteomes" id="UP000035444"/>
    </source>
</evidence>
<dbReference type="STRING" id="1489064.WH96_14165"/>
<feature type="domain" description="Nucleotidyl transferase" evidence="10">
    <location>
        <begin position="2"/>
        <end position="238"/>
    </location>
</feature>
<dbReference type="GO" id="GO:0046872">
    <property type="term" value="F:metal ion binding"/>
    <property type="evidence" value="ECO:0007669"/>
    <property type="project" value="UniProtKB-KW"/>
</dbReference>
<accession>A0A0H2MDK9</accession>
<comment type="catalytic activity">
    <reaction evidence="8 9">
        <text>dTTP + alpha-D-glucose 1-phosphate + H(+) = dTDP-alpha-D-glucose + diphosphate</text>
        <dbReference type="Rhea" id="RHEA:15225"/>
        <dbReference type="ChEBI" id="CHEBI:15378"/>
        <dbReference type="ChEBI" id="CHEBI:33019"/>
        <dbReference type="ChEBI" id="CHEBI:37568"/>
        <dbReference type="ChEBI" id="CHEBI:57477"/>
        <dbReference type="ChEBI" id="CHEBI:58601"/>
        <dbReference type="EC" id="2.7.7.24"/>
    </reaction>
</comment>
<comment type="function">
    <text evidence="9">Catalyzes the formation of dTDP-glucose, from dTTP and glucose 1-phosphate, as well as its pyrophosphorolysis.</text>
</comment>
<comment type="caution">
    <text evidence="11">The sequence shown here is derived from an EMBL/GenBank/DDBJ whole genome shotgun (WGS) entry which is preliminary data.</text>
</comment>
<dbReference type="AlphaFoldDB" id="A0A0H2MDK9"/>
<dbReference type="PATRIC" id="fig|1489064.4.peg.4178"/>
<evidence type="ECO:0000256" key="7">
    <source>
        <dbReference type="ARBA" id="ARBA00022842"/>
    </source>
</evidence>
<dbReference type="PANTHER" id="PTHR43532">
    <property type="entry name" value="GLUCOSE-1-PHOSPHATE THYMIDYLYLTRANSFERASE"/>
    <property type="match status" value="1"/>
</dbReference>
<evidence type="ECO:0000256" key="6">
    <source>
        <dbReference type="ARBA" id="ARBA00022723"/>
    </source>
</evidence>
<evidence type="ECO:0000259" key="10">
    <source>
        <dbReference type="Pfam" id="PF00483"/>
    </source>
</evidence>
<keyword evidence="5 9" id="KW-0548">Nucleotidyltransferase</keyword>
<dbReference type="PANTHER" id="PTHR43532:SF1">
    <property type="entry name" value="GLUCOSE-1-PHOSPHATE THYMIDYLYLTRANSFERASE 1"/>
    <property type="match status" value="1"/>
</dbReference>
<evidence type="ECO:0000256" key="9">
    <source>
        <dbReference type="RuleBase" id="RU003706"/>
    </source>
</evidence>
<dbReference type="CDD" id="cd02538">
    <property type="entry name" value="G1P_TT_short"/>
    <property type="match status" value="1"/>
</dbReference>
<proteinExistence type="inferred from homology"/>
<evidence type="ECO:0000256" key="4">
    <source>
        <dbReference type="ARBA" id="ARBA00022679"/>
    </source>
</evidence>
<dbReference type="InterPro" id="IPR005835">
    <property type="entry name" value="NTP_transferase_dom"/>
</dbReference>
<keyword evidence="12" id="KW-1185">Reference proteome</keyword>
<gene>
    <name evidence="11" type="ORF">WH96_14165</name>
</gene>
<dbReference type="OrthoDB" id="9803871at2"/>
<dbReference type="NCBIfam" id="TIGR01207">
    <property type="entry name" value="rmlA"/>
    <property type="match status" value="1"/>
</dbReference>
<reference evidence="11 12" key="1">
    <citation type="submission" date="2015-03" db="EMBL/GenBank/DDBJ databases">
        <title>Genome Sequence of Kiloniella spongiae MEBiC09566, isolated from a marine sponge.</title>
        <authorList>
            <person name="Shao Z."/>
            <person name="Wang L."/>
            <person name="Li X."/>
        </authorList>
    </citation>
    <scope>NUCLEOTIDE SEQUENCE [LARGE SCALE GENOMIC DNA]</scope>
    <source>
        <strain evidence="11 12">MEBiC09566</strain>
    </source>
</reference>
<dbReference type="RefSeq" id="WP_047764840.1">
    <property type="nucleotide sequence ID" value="NZ_LAQL01000008.1"/>
</dbReference>
<dbReference type="SUPFAM" id="SSF53448">
    <property type="entry name" value="Nucleotide-diphospho-sugar transferases"/>
    <property type="match status" value="1"/>
</dbReference>
<evidence type="ECO:0000256" key="1">
    <source>
        <dbReference type="ARBA" id="ARBA00001946"/>
    </source>
</evidence>
<evidence type="ECO:0000256" key="2">
    <source>
        <dbReference type="ARBA" id="ARBA00010480"/>
    </source>
</evidence>
<evidence type="ECO:0000256" key="8">
    <source>
        <dbReference type="ARBA" id="ARBA00049336"/>
    </source>
</evidence>
<dbReference type="EC" id="2.7.7.24" evidence="3 9"/>
<keyword evidence="4 9" id="KW-0808">Transferase</keyword>
<dbReference type="Gene3D" id="3.90.550.10">
    <property type="entry name" value="Spore Coat Polysaccharide Biosynthesis Protein SpsA, Chain A"/>
    <property type="match status" value="1"/>
</dbReference>
<dbReference type="Proteomes" id="UP000035444">
    <property type="component" value="Unassembled WGS sequence"/>
</dbReference>